<keyword evidence="1" id="KW-0472">Membrane</keyword>
<dbReference type="InterPro" id="IPR044035">
    <property type="entry name" value="DUF5698"/>
</dbReference>
<feature type="domain" description="DUF5698" evidence="2">
    <location>
        <begin position="20"/>
        <end position="68"/>
    </location>
</feature>
<organism evidence="3 4">
    <name type="scientific">Candidatus Magasanikbacteria bacterium CG10_big_fil_rev_8_21_14_0_10_36_32</name>
    <dbReference type="NCBI Taxonomy" id="1974646"/>
    <lineage>
        <taxon>Bacteria</taxon>
        <taxon>Candidatus Magasanikiibacteriota</taxon>
    </lineage>
</organism>
<evidence type="ECO:0000313" key="4">
    <source>
        <dbReference type="Proteomes" id="UP000231426"/>
    </source>
</evidence>
<sequence>MTLFFIGVVEMLIVAIWTKMVSGNQVLAGGAITVINILIWYYVLETIIKDINNWQLVLLYATGCAVGTMGCSLYFKWRNAIKKTAGESA</sequence>
<keyword evidence="1" id="KW-0812">Transmembrane</keyword>
<dbReference type="Proteomes" id="UP000231426">
    <property type="component" value="Unassembled WGS sequence"/>
</dbReference>
<keyword evidence="1" id="KW-1133">Transmembrane helix</keyword>
<comment type="caution">
    <text evidence="3">The sequence shown here is derived from an EMBL/GenBank/DDBJ whole genome shotgun (WGS) entry which is preliminary data.</text>
</comment>
<evidence type="ECO:0000313" key="3">
    <source>
        <dbReference type="EMBL" id="PIT88333.1"/>
    </source>
</evidence>
<dbReference type="EMBL" id="PFBV01000003">
    <property type="protein sequence ID" value="PIT88333.1"/>
    <property type="molecule type" value="Genomic_DNA"/>
</dbReference>
<name>A0A2M6W6B2_9BACT</name>
<protein>
    <recommendedName>
        <fullName evidence="2">DUF5698 domain-containing protein</fullName>
    </recommendedName>
</protein>
<feature type="transmembrane region" description="Helical" evidence="1">
    <location>
        <begin position="56"/>
        <end position="75"/>
    </location>
</feature>
<dbReference type="AlphaFoldDB" id="A0A2M6W6B2"/>
<gene>
    <name evidence="3" type="ORF">COU29_00890</name>
</gene>
<dbReference type="Pfam" id="PF18955">
    <property type="entry name" value="DUF5698"/>
    <property type="match status" value="1"/>
</dbReference>
<proteinExistence type="predicted"/>
<accession>A0A2M6W6B2</accession>
<reference evidence="4" key="1">
    <citation type="submission" date="2017-09" db="EMBL/GenBank/DDBJ databases">
        <title>Depth-based differentiation of microbial function through sediment-hosted aquifers and enrichment of novel symbionts in the deep terrestrial subsurface.</title>
        <authorList>
            <person name="Probst A.J."/>
            <person name="Ladd B."/>
            <person name="Jarett J.K."/>
            <person name="Geller-Mcgrath D.E."/>
            <person name="Sieber C.M.K."/>
            <person name="Emerson J.B."/>
            <person name="Anantharaman K."/>
            <person name="Thomas B.C."/>
            <person name="Malmstrom R."/>
            <person name="Stieglmeier M."/>
            <person name="Klingl A."/>
            <person name="Woyke T."/>
            <person name="Ryan C.M."/>
            <person name="Banfield J.F."/>
        </authorList>
    </citation>
    <scope>NUCLEOTIDE SEQUENCE [LARGE SCALE GENOMIC DNA]</scope>
</reference>
<evidence type="ECO:0000256" key="1">
    <source>
        <dbReference type="SAM" id="Phobius"/>
    </source>
</evidence>
<evidence type="ECO:0000259" key="2">
    <source>
        <dbReference type="Pfam" id="PF18955"/>
    </source>
</evidence>
<feature type="transmembrane region" description="Helical" evidence="1">
    <location>
        <begin position="26"/>
        <end position="44"/>
    </location>
</feature>